<reference evidence="2" key="2">
    <citation type="journal article" date="2023" name="Commun. Biol.">
        <title>Intrasexual cuticular hydrocarbon dimorphism in a wasp sheds light on hydrocarbon biosynthesis genes in Hymenoptera.</title>
        <authorList>
            <person name="Moris V.C."/>
            <person name="Podsiadlowski L."/>
            <person name="Martin S."/>
            <person name="Oeyen J.P."/>
            <person name="Donath A."/>
            <person name="Petersen M."/>
            <person name="Wilbrandt J."/>
            <person name="Misof B."/>
            <person name="Liedtke D."/>
            <person name="Thamm M."/>
            <person name="Scheiner R."/>
            <person name="Schmitt T."/>
            <person name="Niehuis O."/>
        </authorList>
    </citation>
    <scope>NUCLEOTIDE SEQUENCE</scope>
    <source>
        <strain evidence="2">GBR_01_08_01A</strain>
    </source>
</reference>
<gene>
    <name evidence="2" type="ORF">KPH14_003059</name>
</gene>
<evidence type="ECO:0000256" key="1">
    <source>
        <dbReference type="SAM" id="MobiDB-lite"/>
    </source>
</evidence>
<keyword evidence="3" id="KW-1185">Reference proteome</keyword>
<proteinExistence type="predicted"/>
<organism evidence="2 3">
    <name type="scientific">Odynerus spinipes</name>
    <dbReference type="NCBI Taxonomy" id="1348599"/>
    <lineage>
        <taxon>Eukaryota</taxon>
        <taxon>Metazoa</taxon>
        <taxon>Ecdysozoa</taxon>
        <taxon>Arthropoda</taxon>
        <taxon>Hexapoda</taxon>
        <taxon>Insecta</taxon>
        <taxon>Pterygota</taxon>
        <taxon>Neoptera</taxon>
        <taxon>Endopterygota</taxon>
        <taxon>Hymenoptera</taxon>
        <taxon>Apocrita</taxon>
        <taxon>Aculeata</taxon>
        <taxon>Vespoidea</taxon>
        <taxon>Vespidae</taxon>
        <taxon>Eumeninae</taxon>
        <taxon>Odynerus</taxon>
    </lineage>
</organism>
<reference evidence="2" key="1">
    <citation type="submission" date="2021-08" db="EMBL/GenBank/DDBJ databases">
        <authorList>
            <person name="Misof B."/>
            <person name="Oliver O."/>
            <person name="Podsiadlowski L."/>
            <person name="Donath A."/>
            <person name="Peters R."/>
            <person name="Mayer C."/>
            <person name="Rust J."/>
            <person name="Gunkel S."/>
            <person name="Lesny P."/>
            <person name="Martin S."/>
            <person name="Oeyen J.P."/>
            <person name="Petersen M."/>
            <person name="Panagiotis P."/>
            <person name="Wilbrandt J."/>
            <person name="Tanja T."/>
        </authorList>
    </citation>
    <scope>NUCLEOTIDE SEQUENCE</scope>
    <source>
        <strain evidence="2">GBR_01_08_01A</strain>
        <tissue evidence="2">Thorax + abdomen</tissue>
    </source>
</reference>
<name>A0AAD9VV74_9HYME</name>
<dbReference type="EMBL" id="JAIFRP010000007">
    <property type="protein sequence ID" value="KAK2587342.1"/>
    <property type="molecule type" value="Genomic_DNA"/>
</dbReference>
<dbReference type="AlphaFoldDB" id="A0AAD9VV74"/>
<sequence>MKLRDRMAKDGERKLTNFFQVWRVPPHSGKAGGTISGNATLEARNLTSIESHRRSACEKRKIQEAGKKAKKAEKEEEGEDYGNWDTSESSPFYAIVDSRNDIPISYGKVP</sequence>
<accession>A0AAD9VV74</accession>
<evidence type="ECO:0000313" key="3">
    <source>
        <dbReference type="Proteomes" id="UP001258017"/>
    </source>
</evidence>
<protein>
    <submittedName>
        <fullName evidence="2">Uncharacterized protein</fullName>
    </submittedName>
</protein>
<feature type="region of interest" description="Disordered" evidence="1">
    <location>
        <begin position="50"/>
        <end position="85"/>
    </location>
</feature>
<comment type="caution">
    <text evidence="2">The sequence shown here is derived from an EMBL/GenBank/DDBJ whole genome shotgun (WGS) entry which is preliminary data.</text>
</comment>
<dbReference type="Proteomes" id="UP001258017">
    <property type="component" value="Unassembled WGS sequence"/>
</dbReference>
<feature type="compositionally biased region" description="Basic and acidic residues" evidence="1">
    <location>
        <begin position="50"/>
        <end position="67"/>
    </location>
</feature>
<evidence type="ECO:0000313" key="2">
    <source>
        <dbReference type="EMBL" id="KAK2587342.1"/>
    </source>
</evidence>